<evidence type="ECO:0000256" key="2">
    <source>
        <dbReference type="SAM" id="Phobius"/>
    </source>
</evidence>
<accession>A0A937XCJ7</accession>
<dbReference type="GO" id="GO:0009229">
    <property type="term" value="P:thiamine diphosphate biosynthetic process"/>
    <property type="evidence" value="ECO:0007669"/>
    <property type="project" value="UniProtKB-UniRule"/>
</dbReference>
<feature type="binding site" evidence="1">
    <location>
        <position position="193"/>
    </location>
    <ligand>
        <name>ATP</name>
        <dbReference type="ChEBI" id="CHEBI:30616"/>
    </ligand>
</feature>
<dbReference type="InterPro" id="IPR016188">
    <property type="entry name" value="PurM-like_N"/>
</dbReference>
<sequence>MLASGAAAIERAWRAGAPAGGVGEFDLIARLDRWSRAGQVRAGQVRAGHVRAGRVSAGRGPGRRGEVVAGIGDDAALLRAPAGWDLVLTCDAQIEGQHFERRWLTPRELGARAAEVNLSDLAAMGALPVAALVSLGVPPDLPLPALRGIYRGLARALAAQGAVIAGGNVSAAEQLILDLTLAGRVERGRALRRSGARPGDLVCVTGHPGRAAAALAGLERPAGGPAAPLPPALRAALVAPRARVAVGRFLVENRLATAAVDQSDGLGGDLARLCEASGAGIVIDAAALPVHRSVRAAARRRGVDPLAWVTGPSDDYELLFTVPRRKIDLALALPPAFGVPVALVGVVVAGRPRVRIWRDGALAPVAAGWDHLRPGR</sequence>
<feature type="binding site" evidence="1">
    <location>
        <position position="120"/>
    </location>
    <ligand>
        <name>Mg(2+)</name>
        <dbReference type="ChEBI" id="CHEBI:18420"/>
        <label>3</label>
    </ligand>
</feature>
<gene>
    <name evidence="1 5" type="primary">thiL</name>
    <name evidence="5" type="ORF">FJY75_08250</name>
</gene>
<comment type="catalytic activity">
    <reaction evidence="1">
        <text>thiamine phosphate + ATP = thiamine diphosphate + ADP</text>
        <dbReference type="Rhea" id="RHEA:15913"/>
        <dbReference type="ChEBI" id="CHEBI:30616"/>
        <dbReference type="ChEBI" id="CHEBI:37575"/>
        <dbReference type="ChEBI" id="CHEBI:58937"/>
        <dbReference type="ChEBI" id="CHEBI:456216"/>
        <dbReference type="EC" id="2.7.4.16"/>
    </reaction>
</comment>
<keyword evidence="2" id="KW-0812">Transmembrane</keyword>
<dbReference type="InterPro" id="IPR036676">
    <property type="entry name" value="PurM-like_C_sf"/>
</dbReference>
<dbReference type="PIRSF" id="PIRSF005303">
    <property type="entry name" value="Thiam_monoph_kin"/>
    <property type="match status" value="1"/>
</dbReference>
<dbReference type="PANTHER" id="PTHR30270">
    <property type="entry name" value="THIAMINE-MONOPHOSPHATE KINASE"/>
    <property type="match status" value="1"/>
</dbReference>
<feature type="transmembrane region" description="Helical" evidence="2">
    <location>
        <begin position="329"/>
        <end position="349"/>
    </location>
</feature>
<comment type="caution">
    <text evidence="1">Lacks conserved residue(s) required for the propagation of feature annotation.</text>
</comment>
<dbReference type="InterPro" id="IPR006283">
    <property type="entry name" value="ThiL-like"/>
</dbReference>
<keyword evidence="1" id="KW-0547">Nucleotide-binding</keyword>
<dbReference type="Gene3D" id="3.30.1330.10">
    <property type="entry name" value="PurM-like, N-terminal domain"/>
    <property type="match status" value="1"/>
</dbReference>
<dbReference type="InterPro" id="IPR036921">
    <property type="entry name" value="PurM-like_N_sf"/>
</dbReference>
<comment type="similarity">
    <text evidence="1">Belongs to the thiamine-monophosphate kinase family.</text>
</comment>
<feature type="binding site" evidence="1">
    <location>
        <position position="91"/>
    </location>
    <ligand>
        <name>Mg(2+)</name>
        <dbReference type="ChEBI" id="CHEBI:18420"/>
        <label>1</label>
    </ligand>
</feature>
<dbReference type="EMBL" id="VGIY01000197">
    <property type="protein sequence ID" value="MBM3317832.1"/>
    <property type="molecule type" value="Genomic_DNA"/>
</dbReference>
<feature type="binding site" evidence="1">
    <location>
        <position position="168"/>
    </location>
    <ligand>
        <name>Mg(2+)</name>
        <dbReference type="ChEBI" id="CHEBI:18420"/>
        <label>1</label>
    </ligand>
</feature>
<dbReference type="PANTHER" id="PTHR30270:SF0">
    <property type="entry name" value="THIAMINE-MONOPHOSPHATE KINASE"/>
    <property type="match status" value="1"/>
</dbReference>
<dbReference type="Proteomes" id="UP000748308">
    <property type="component" value="Unassembled WGS sequence"/>
</dbReference>
<feature type="binding site" evidence="1">
    <location>
        <position position="314"/>
    </location>
    <ligand>
        <name>substrate</name>
    </ligand>
</feature>
<keyword evidence="1" id="KW-0067">ATP-binding</keyword>
<keyword evidence="1 5" id="KW-0418">Kinase</keyword>
<keyword evidence="2" id="KW-1133">Transmembrane helix</keyword>
<dbReference type="GO" id="GO:0009030">
    <property type="term" value="F:thiamine-phosphate kinase activity"/>
    <property type="evidence" value="ECO:0007669"/>
    <property type="project" value="UniProtKB-UniRule"/>
</dbReference>
<reference evidence="5" key="1">
    <citation type="submission" date="2019-03" db="EMBL/GenBank/DDBJ databases">
        <title>Lake Tanganyika Metagenome-Assembled Genomes (MAGs).</title>
        <authorList>
            <person name="Tran P."/>
        </authorList>
    </citation>
    <scope>NUCLEOTIDE SEQUENCE</scope>
    <source>
        <strain evidence="5">M_DeepCast_400m_m2_100</strain>
    </source>
</reference>
<feature type="binding site" evidence="1">
    <location>
        <position position="263"/>
    </location>
    <ligand>
        <name>ATP</name>
        <dbReference type="ChEBI" id="CHEBI:30616"/>
    </ligand>
</feature>
<feature type="domain" description="PurM-like N-terminal" evidence="3">
    <location>
        <begin position="72"/>
        <end position="185"/>
    </location>
</feature>
<keyword evidence="1" id="KW-0460">Magnesium</keyword>
<dbReference type="GO" id="GO:0009228">
    <property type="term" value="P:thiamine biosynthetic process"/>
    <property type="evidence" value="ECO:0007669"/>
    <property type="project" value="UniProtKB-KW"/>
</dbReference>
<dbReference type="GO" id="GO:0005524">
    <property type="term" value="F:ATP binding"/>
    <property type="evidence" value="ECO:0007669"/>
    <property type="project" value="UniProtKB-UniRule"/>
</dbReference>
<dbReference type="SUPFAM" id="SSF56042">
    <property type="entry name" value="PurM C-terminal domain-like"/>
    <property type="match status" value="1"/>
</dbReference>
<dbReference type="GO" id="GO:0000287">
    <property type="term" value="F:magnesium ion binding"/>
    <property type="evidence" value="ECO:0007669"/>
    <property type="project" value="UniProtKB-UniRule"/>
</dbReference>
<feature type="binding site" evidence="1">
    <location>
        <position position="74"/>
    </location>
    <ligand>
        <name>Mg(2+)</name>
        <dbReference type="ChEBI" id="CHEBI:18420"/>
        <label>4</label>
    </ligand>
</feature>
<feature type="binding site" evidence="1">
    <location>
        <position position="150"/>
    </location>
    <ligand>
        <name>ATP</name>
        <dbReference type="ChEBI" id="CHEBI:30616"/>
    </ligand>
</feature>
<dbReference type="HAMAP" id="MF_02128">
    <property type="entry name" value="TMP_kinase"/>
    <property type="match status" value="1"/>
</dbReference>
<name>A0A937XCJ7_UNCEI</name>
<dbReference type="EC" id="2.7.4.16" evidence="1"/>
<protein>
    <recommendedName>
        <fullName evidence="1">Thiamine-monophosphate kinase</fullName>
        <shortName evidence="1">TMP kinase</shortName>
        <shortName evidence="1">Thiamine-phosphate kinase</shortName>
        <ecNumber evidence="1">2.7.4.16</ecNumber>
    </recommendedName>
</protein>
<comment type="miscellaneous">
    <text evidence="1">Reaction mechanism of ThiL seems to utilize a direct, inline transfer of the gamma-phosphate of ATP to TMP rather than a phosphorylated enzyme intermediate.</text>
</comment>
<feature type="binding site" evidence="1">
    <location>
        <position position="369"/>
    </location>
    <ligand>
        <name>substrate</name>
    </ligand>
</feature>
<proteinExistence type="inferred from homology"/>
<feature type="binding site" evidence="1">
    <location>
        <position position="98"/>
    </location>
    <ligand>
        <name>substrate</name>
    </ligand>
</feature>
<feature type="binding site" evidence="1">
    <location>
        <position position="89"/>
    </location>
    <ligand>
        <name>Mg(2+)</name>
        <dbReference type="ChEBI" id="CHEBI:18420"/>
        <label>4</label>
    </ligand>
</feature>
<dbReference type="SUPFAM" id="SSF55326">
    <property type="entry name" value="PurM N-terminal domain-like"/>
    <property type="match status" value="1"/>
</dbReference>
<feature type="binding site" evidence="1">
    <location>
        <begin position="167"/>
        <end position="168"/>
    </location>
    <ligand>
        <name>ATP</name>
        <dbReference type="ChEBI" id="CHEBI:30616"/>
    </ligand>
</feature>
<keyword evidence="1" id="KW-0784">Thiamine biosynthesis</keyword>
<dbReference type="CDD" id="cd02194">
    <property type="entry name" value="ThiL"/>
    <property type="match status" value="1"/>
</dbReference>
<dbReference type="NCBIfam" id="TIGR01379">
    <property type="entry name" value="thiL"/>
    <property type="match status" value="1"/>
</dbReference>
<dbReference type="InterPro" id="IPR010918">
    <property type="entry name" value="PurM-like_C_dom"/>
</dbReference>
<feature type="binding site" evidence="1">
    <location>
        <position position="261"/>
    </location>
    <ligand>
        <name>Mg(2+)</name>
        <dbReference type="ChEBI" id="CHEBI:18420"/>
        <label>3</label>
    </ligand>
</feature>
<feature type="domain" description="PurM-like C-terminal" evidence="4">
    <location>
        <begin position="197"/>
        <end position="351"/>
    </location>
</feature>
<keyword evidence="1 5" id="KW-0808">Transferase</keyword>
<feature type="binding site" evidence="1">
    <location>
        <position position="74"/>
    </location>
    <ligand>
        <name>Mg(2+)</name>
        <dbReference type="ChEBI" id="CHEBI:18420"/>
        <label>3</label>
    </ligand>
</feature>
<evidence type="ECO:0000313" key="5">
    <source>
        <dbReference type="EMBL" id="MBM3317832.1"/>
    </source>
</evidence>
<feature type="binding site" evidence="1">
    <location>
        <position position="120"/>
    </location>
    <ligand>
        <name>Mg(2+)</name>
        <dbReference type="ChEBI" id="CHEBI:18420"/>
        <label>4</label>
    </ligand>
</feature>
<dbReference type="AlphaFoldDB" id="A0A937XCJ7"/>
<feature type="binding site" evidence="1">
    <location>
        <position position="264"/>
    </location>
    <ligand>
        <name>Mg(2+)</name>
        <dbReference type="ChEBI" id="CHEBI:18420"/>
        <label>5</label>
    </ligand>
</feature>
<evidence type="ECO:0000256" key="1">
    <source>
        <dbReference type="HAMAP-Rule" id="MF_02128"/>
    </source>
</evidence>
<feature type="binding site" evidence="1">
    <location>
        <position position="91"/>
    </location>
    <ligand>
        <name>Mg(2+)</name>
        <dbReference type="ChEBI" id="CHEBI:18420"/>
        <label>2</label>
    </ligand>
</feature>
<keyword evidence="1" id="KW-0479">Metal-binding</keyword>
<organism evidence="5 6">
    <name type="scientific">Eiseniibacteriota bacterium</name>
    <dbReference type="NCBI Taxonomy" id="2212470"/>
    <lineage>
        <taxon>Bacteria</taxon>
        <taxon>Candidatus Eiseniibacteriota</taxon>
    </lineage>
</organism>
<evidence type="ECO:0000259" key="4">
    <source>
        <dbReference type="Pfam" id="PF02769"/>
    </source>
</evidence>
<feature type="binding site" evidence="1">
    <location>
        <position position="120"/>
    </location>
    <ligand>
        <name>Mg(2+)</name>
        <dbReference type="ChEBI" id="CHEBI:18420"/>
        <label>2</label>
    </ligand>
</feature>
<comment type="function">
    <text evidence="1">Catalyzes the ATP-dependent phosphorylation of thiamine-monophosphate (TMP) to form thiamine-pyrophosphate (TPP), the active form of vitamin B1.</text>
</comment>
<comment type="caution">
    <text evidence="5">The sequence shown here is derived from an EMBL/GenBank/DDBJ whole genome shotgun (WGS) entry which is preliminary data.</text>
</comment>
<comment type="pathway">
    <text evidence="1">Cofactor biosynthesis; thiamine diphosphate biosynthesis; thiamine diphosphate from thiamine phosphate: step 1/1.</text>
</comment>
<dbReference type="Gene3D" id="3.90.650.10">
    <property type="entry name" value="PurM-like C-terminal domain"/>
    <property type="match status" value="1"/>
</dbReference>
<evidence type="ECO:0000259" key="3">
    <source>
        <dbReference type="Pfam" id="PF00586"/>
    </source>
</evidence>
<dbReference type="Pfam" id="PF02769">
    <property type="entry name" value="AIRS_C"/>
    <property type="match status" value="1"/>
</dbReference>
<evidence type="ECO:0000313" key="6">
    <source>
        <dbReference type="Proteomes" id="UP000748308"/>
    </source>
</evidence>
<dbReference type="Pfam" id="PF00586">
    <property type="entry name" value="AIRS"/>
    <property type="match status" value="1"/>
</dbReference>
<keyword evidence="2" id="KW-0472">Membrane</keyword>